<name>A4C289_9FLAO</name>
<evidence type="ECO:0000313" key="1">
    <source>
        <dbReference type="EMBL" id="EAR11690.1"/>
    </source>
</evidence>
<sequence>MLGTVEPLKSKTVFVFAYSLVTESNKKVVAPYFSPSLDEAPNK</sequence>
<dbReference type="EMBL" id="AAOG01000004">
    <property type="protein sequence ID" value="EAR11690.1"/>
    <property type="molecule type" value="Genomic_DNA"/>
</dbReference>
<dbReference type="HOGENOM" id="CLU_3237474_0_0_10"/>
<accession>A4C289</accession>
<comment type="caution">
    <text evidence="1">The sequence shown here is derived from an EMBL/GenBank/DDBJ whole genome shotgun (WGS) entry which is preliminary data.</text>
</comment>
<protein>
    <submittedName>
        <fullName evidence="1">Uncharacterized protein</fullName>
    </submittedName>
</protein>
<dbReference type="AlphaFoldDB" id="A4C289"/>
<reference evidence="1 2" key="1">
    <citation type="submission" date="2006-02" db="EMBL/GenBank/DDBJ databases">
        <authorList>
            <person name="Murray A."/>
            <person name="Staley J."/>
            <person name="Ferriera S."/>
            <person name="Johnson J."/>
            <person name="Kravitz S."/>
            <person name="Halpern A."/>
            <person name="Remington K."/>
            <person name="Beeson K."/>
            <person name="Tran B."/>
            <person name="Rogers Y.-H."/>
            <person name="Friedman R."/>
            <person name="Venter J.C."/>
        </authorList>
    </citation>
    <scope>NUCLEOTIDE SEQUENCE [LARGE SCALE GENOMIC DNA]</scope>
    <source>
        <strain evidence="1 2">23-P</strain>
    </source>
</reference>
<dbReference type="STRING" id="313594.PI23P_00760"/>
<proteinExistence type="predicted"/>
<gene>
    <name evidence="1" type="ORF">PI23P_00760</name>
</gene>
<keyword evidence="2" id="KW-1185">Reference proteome</keyword>
<dbReference type="Proteomes" id="UP000003053">
    <property type="component" value="Unassembled WGS sequence"/>
</dbReference>
<evidence type="ECO:0000313" key="2">
    <source>
        <dbReference type="Proteomes" id="UP000003053"/>
    </source>
</evidence>
<organism evidence="1 2">
    <name type="scientific">Polaribacter irgensii 23-P</name>
    <dbReference type="NCBI Taxonomy" id="313594"/>
    <lineage>
        <taxon>Bacteria</taxon>
        <taxon>Pseudomonadati</taxon>
        <taxon>Bacteroidota</taxon>
        <taxon>Flavobacteriia</taxon>
        <taxon>Flavobacteriales</taxon>
        <taxon>Flavobacteriaceae</taxon>
    </lineage>
</organism>